<dbReference type="SUPFAM" id="SSF161098">
    <property type="entry name" value="MetI-like"/>
    <property type="match status" value="1"/>
</dbReference>
<dbReference type="Gene3D" id="1.10.3720.10">
    <property type="entry name" value="MetI-like"/>
    <property type="match status" value="1"/>
</dbReference>
<evidence type="ECO:0000313" key="9">
    <source>
        <dbReference type="EMBL" id="MBE1603423.1"/>
    </source>
</evidence>
<evidence type="ECO:0000256" key="3">
    <source>
        <dbReference type="ARBA" id="ARBA00022475"/>
    </source>
</evidence>
<protein>
    <submittedName>
        <fullName evidence="9">ABC-type dipeptide/oligopeptide/nickel transport system permease subunit</fullName>
    </submittedName>
</protein>
<dbReference type="InterPro" id="IPR000515">
    <property type="entry name" value="MetI-like"/>
</dbReference>
<evidence type="ECO:0000256" key="4">
    <source>
        <dbReference type="ARBA" id="ARBA00022692"/>
    </source>
</evidence>
<evidence type="ECO:0000256" key="1">
    <source>
        <dbReference type="ARBA" id="ARBA00004651"/>
    </source>
</evidence>
<keyword evidence="6 7" id="KW-0472">Membrane</keyword>
<evidence type="ECO:0000256" key="6">
    <source>
        <dbReference type="ARBA" id="ARBA00023136"/>
    </source>
</evidence>
<sequence>MGADKDAARVSVGLGVGLLLLVVLVALVFVVPWLTPDPDATNYAEKLAAPSLIHPFGTDHAGRDVLARLAAGARISLGAAILVSVVTLLLGLVVGLAATLVGGALETMTFRVVDVALAVPHLVLALAIVGVLGPGLRNLIVAMMVAGWAPFARYARTFARAGLDRPYVLAAQLAGAGRWRVASRHVVPPTVLRLLAVATLGVGEVVLGLSALSFLGLGVAPPVAEWGQMVTESRTYAAQAPWLIVVPGVAVVCTVTCASLLGDALEEHLDARSRG</sequence>
<proteinExistence type="inferred from homology"/>
<keyword evidence="2 7" id="KW-0813">Transport</keyword>
<dbReference type="PANTHER" id="PTHR43386">
    <property type="entry name" value="OLIGOPEPTIDE TRANSPORT SYSTEM PERMEASE PROTEIN APPC"/>
    <property type="match status" value="1"/>
</dbReference>
<dbReference type="CDD" id="cd06261">
    <property type="entry name" value="TM_PBP2"/>
    <property type="match status" value="1"/>
</dbReference>
<dbReference type="Proteomes" id="UP000638648">
    <property type="component" value="Unassembled WGS sequence"/>
</dbReference>
<feature type="transmembrane region" description="Helical" evidence="7">
    <location>
        <begin position="75"/>
        <end position="100"/>
    </location>
</feature>
<keyword evidence="10" id="KW-1185">Reference proteome</keyword>
<dbReference type="AlphaFoldDB" id="A0A927RHG2"/>
<evidence type="ECO:0000259" key="8">
    <source>
        <dbReference type="PROSITE" id="PS50928"/>
    </source>
</evidence>
<dbReference type="InterPro" id="IPR050366">
    <property type="entry name" value="BP-dependent_transpt_permease"/>
</dbReference>
<feature type="transmembrane region" description="Helical" evidence="7">
    <location>
        <begin position="12"/>
        <end position="34"/>
    </location>
</feature>
<dbReference type="PANTHER" id="PTHR43386:SF1">
    <property type="entry name" value="D,D-DIPEPTIDE TRANSPORT SYSTEM PERMEASE PROTEIN DDPC-RELATED"/>
    <property type="match status" value="1"/>
</dbReference>
<dbReference type="EMBL" id="JADBEM010000001">
    <property type="protein sequence ID" value="MBE1603423.1"/>
    <property type="molecule type" value="Genomic_DNA"/>
</dbReference>
<evidence type="ECO:0000256" key="5">
    <source>
        <dbReference type="ARBA" id="ARBA00022989"/>
    </source>
</evidence>
<keyword evidence="5 7" id="KW-1133">Transmembrane helix</keyword>
<dbReference type="Pfam" id="PF00528">
    <property type="entry name" value="BPD_transp_1"/>
    <property type="match status" value="1"/>
</dbReference>
<keyword evidence="4 7" id="KW-0812">Transmembrane</keyword>
<dbReference type="PROSITE" id="PS50928">
    <property type="entry name" value="ABC_TM1"/>
    <property type="match status" value="1"/>
</dbReference>
<evidence type="ECO:0000256" key="2">
    <source>
        <dbReference type="ARBA" id="ARBA00022448"/>
    </source>
</evidence>
<name>A0A927RHG2_9ACTN</name>
<gene>
    <name evidence="9" type="ORF">HEB94_000271</name>
</gene>
<keyword evidence="3" id="KW-1003">Cell membrane</keyword>
<dbReference type="GO" id="GO:0055085">
    <property type="term" value="P:transmembrane transport"/>
    <property type="evidence" value="ECO:0007669"/>
    <property type="project" value="InterPro"/>
</dbReference>
<dbReference type="RefSeq" id="WP_192748251.1">
    <property type="nucleotide sequence ID" value="NZ_BAABJL010000064.1"/>
</dbReference>
<reference evidence="9" key="1">
    <citation type="submission" date="2020-10" db="EMBL/GenBank/DDBJ databases">
        <title>Sequencing the genomes of 1000 actinobacteria strains.</title>
        <authorList>
            <person name="Klenk H.-P."/>
        </authorList>
    </citation>
    <scope>NUCLEOTIDE SEQUENCE</scope>
    <source>
        <strain evidence="9">DSM 45354</strain>
    </source>
</reference>
<evidence type="ECO:0000256" key="7">
    <source>
        <dbReference type="RuleBase" id="RU363032"/>
    </source>
</evidence>
<comment type="caution">
    <text evidence="9">The sequence shown here is derived from an EMBL/GenBank/DDBJ whole genome shotgun (WGS) entry which is preliminary data.</text>
</comment>
<dbReference type="GO" id="GO:0005886">
    <property type="term" value="C:plasma membrane"/>
    <property type="evidence" value="ECO:0007669"/>
    <property type="project" value="UniProtKB-SubCell"/>
</dbReference>
<dbReference type="InterPro" id="IPR035906">
    <property type="entry name" value="MetI-like_sf"/>
</dbReference>
<feature type="domain" description="ABC transmembrane type-1" evidence="8">
    <location>
        <begin position="77"/>
        <end position="262"/>
    </location>
</feature>
<comment type="similarity">
    <text evidence="7">Belongs to the binding-protein-dependent transport system permease family.</text>
</comment>
<feature type="transmembrane region" description="Helical" evidence="7">
    <location>
        <begin position="112"/>
        <end position="133"/>
    </location>
</feature>
<comment type="subcellular location">
    <subcellularLocation>
        <location evidence="1 7">Cell membrane</location>
        <topology evidence="1 7">Multi-pass membrane protein</topology>
    </subcellularLocation>
</comment>
<feature type="transmembrane region" description="Helical" evidence="7">
    <location>
        <begin position="194"/>
        <end position="220"/>
    </location>
</feature>
<organism evidence="9 10">
    <name type="scientific">Actinopolymorpha pittospori</name>
    <dbReference type="NCBI Taxonomy" id="648752"/>
    <lineage>
        <taxon>Bacteria</taxon>
        <taxon>Bacillati</taxon>
        <taxon>Actinomycetota</taxon>
        <taxon>Actinomycetes</taxon>
        <taxon>Propionibacteriales</taxon>
        <taxon>Actinopolymorphaceae</taxon>
        <taxon>Actinopolymorpha</taxon>
    </lineage>
</organism>
<evidence type="ECO:0000313" key="10">
    <source>
        <dbReference type="Proteomes" id="UP000638648"/>
    </source>
</evidence>
<accession>A0A927RHG2</accession>
<feature type="transmembrane region" description="Helical" evidence="7">
    <location>
        <begin position="240"/>
        <end position="265"/>
    </location>
</feature>